<sequence>MFALVRFLDAFDKKESAVLASNIKDFPPANDHSSRNKVYTTFWVEVASPENNRPYPSQVLQSANSREELEKKKTNKRLCKGVINPSDIEIGGGSDTDAPASQKQAPKQANKKSRRHEDESKKSAYQNILKEHLKSSFQKNEGARTVQDLKRKRKQLESDSDSGTDDDVVSLKELKRAKADVRYWRSRYEASCKENAELRAIVASMNNKIDTKLSTIVEMLECRRVEVPSVQESLTGCLSQESHFEDIPETAPLAEAHPASPDPVTSNNLRRQPAEEALPAVDSQVASQKAFTDIGGGRVSMFKYAPGSLFQIAFFLQYHVANSFCIGSQQVQKILSQKKPSLVAKDMAQAIWGCEALANRTHGRKLAPKDYGNPDATVRKQMSPEKVALIIKTATHWGAENGTCVKKTIENLSSILSQKIQDVRKSLKRNGKSTPEK</sequence>
<proteinExistence type="predicted"/>
<evidence type="ECO:0000313" key="1">
    <source>
        <dbReference type="EMBL" id="KAH6938422.1"/>
    </source>
</evidence>
<accession>A0ACB7SZ49</accession>
<gene>
    <name evidence="1" type="ORF">HPB50_009164</name>
</gene>
<name>A0ACB7SZ49_HYAAI</name>
<dbReference type="Proteomes" id="UP000821845">
    <property type="component" value="Chromosome 2"/>
</dbReference>
<evidence type="ECO:0000313" key="2">
    <source>
        <dbReference type="Proteomes" id="UP000821845"/>
    </source>
</evidence>
<reference evidence="1" key="1">
    <citation type="submission" date="2020-05" db="EMBL/GenBank/DDBJ databases">
        <title>Large-scale comparative analyses of tick genomes elucidate their genetic diversity and vector capacities.</title>
        <authorList>
            <person name="Jia N."/>
            <person name="Wang J."/>
            <person name="Shi W."/>
            <person name="Du L."/>
            <person name="Sun Y."/>
            <person name="Zhan W."/>
            <person name="Jiang J."/>
            <person name="Wang Q."/>
            <person name="Zhang B."/>
            <person name="Ji P."/>
            <person name="Sakyi L.B."/>
            <person name="Cui X."/>
            <person name="Yuan T."/>
            <person name="Jiang B."/>
            <person name="Yang W."/>
            <person name="Lam T.T.-Y."/>
            <person name="Chang Q."/>
            <person name="Ding S."/>
            <person name="Wang X."/>
            <person name="Zhu J."/>
            <person name="Ruan X."/>
            <person name="Zhao L."/>
            <person name="Wei J."/>
            <person name="Que T."/>
            <person name="Du C."/>
            <person name="Cheng J."/>
            <person name="Dai P."/>
            <person name="Han X."/>
            <person name="Huang E."/>
            <person name="Gao Y."/>
            <person name="Liu J."/>
            <person name="Shao H."/>
            <person name="Ye R."/>
            <person name="Li L."/>
            <person name="Wei W."/>
            <person name="Wang X."/>
            <person name="Wang C."/>
            <person name="Yang T."/>
            <person name="Huo Q."/>
            <person name="Li W."/>
            <person name="Guo W."/>
            <person name="Chen H."/>
            <person name="Zhou L."/>
            <person name="Ni X."/>
            <person name="Tian J."/>
            <person name="Zhou Y."/>
            <person name="Sheng Y."/>
            <person name="Liu T."/>
            <person name="Pan Y."/>
            <person name="Xia L."/>
            <person name="Li J."/>
            <person name="Zhao F."/>
            <person name="Cao W."/>
        </authorList>
    </citation>
    <scope>NUCLEOTIDE SEQUENCE</scope>
    <source>
        <strain evidence="1">Hyas-2018</strain>
    </source>
</reference>
<keyword evidence="2" id="KW-1185">Reference proteome</keyword>
<organism evidence="1 2">
    <name type="scientific">Hyalomma asiaticum</name>
    <name type="common">Tick</name>
    <dbReference type="NCBI Taxonomy" id="266040"/>
    <lineage>
        <taxon>Eukaryota</taxon>
        <taxon>Metazoa</taxon>
        <taxon>Ecdysozoa</taxon>
        <taxon>Arthropoda</taxon>
        <taxon>Chelicerata</taxon>
        <taxon>Arachnida</taxon>
        <taxon>Acari</taxon>
        <taxon>Parasitiformes</taxon>
        <taxon>Ixodida</taxon>
        <taxon>Ixodoidea</taxon>
        <taxon>Ixodidae</taxon>
        <taxon>Hyalomminae</taxon>
        <taxon>Hyalomma</taxon>
    </lineage>
</organism>
<comment type="caution">
    <text evidence="1">The sequence shown here is derived from an EMBL/GenBank/DDBJ whole genome shotgun (WGS) entry which is preliminary data.</text>
</comment>
<protein>
    <submittedName>
        <fullName evidence="1">Uncharacterized protein</fullName>
    </submittedName>
</protein>
<dbReference type="EMBL" id="CM023482">
    <property type="protein sequence ID" value="KAH6938422.1"/>
    <property type="molecule type" value="Genomic_DNA"/>
</dbReference>